<protein>
    <recommendedName>
        <fullName evidence="1">BON domain-containing protein</fullName>
    </recommendedName>
</protein>
<feature type="domain" description="BON" evidence="1">
    <location>
        <begin position="19"/>
        <end position="87"/>
    </location>
</feature>
<gene>
    <name evidence="2" type="ORF">GCM10022408_21790</name>
</gene>
<keyword evidence="3" id="KW-1185">Reference proteome</keyword>
<dbReference type="Pfam" id="PF04972">
    <property type="entry name" value="BON"/>
    <property type="match status" value="2"/>
</dbReference>
<dbReference type="PROSITE" id="PS50914">
    <property type="entry name" value="BON"/>
    <property type="match status" value="1"/>
</dbReference>
<evidence type="ECO:0000259" key="1">
    <source>
        <dbReference type="PROSITE" id="PS50914"/>
    </source>
</evidence>
<dbReference type="EMBL" id="BAABDJ010000022">
    <property type="protein sequence ID" value="GAA4009347.1"/>
    <property type="molecule type" value="Genomic_DNA"/>
</dbReference>
<dbReference type="PANTHER" id="PTHR34606:SF15">
    <property type="entry name" value="BON DOMAIN-CONTAINING PROTEIN"/>
    <property type="match status" value="1"/>
</dbReference>
<reference evidence="3" key="1">
    <citation type="journal article" date="2019" name="Int. J. Syst. Evol. Microbiol.">
        <title>The Global Catalogue of Microorganisms (GCM) 10K type strain sequencing project: providing services to taxonomists for standard genome sequencing and annotation.</title>
        <authorList>
            <consortium name="The Broad Institute Genomics Platform"/>
            <consortium name="The Broad Institute Genome Sequencing Center for Infectious Disease"/>
            <person name="Wu L."/>
            <person name="Ma J."/>
        </authorList>
    </citation>
    <scope>NUCLEOTIDE SEQUENCE [LARGE SCALE GENOMIC DNA]</scope>
    <source>
        <strain evidence="3">JCM 17224</strain>
    </source>
</reference>
<dbReference type="RefSeq" id="WP_345072991.1">
    <property type="nucleotide sequence ID" value="NZ_BAABDJ010000022.1"/>
</dbReference>
<dbReference type="InterPro" id="IPR014004">
    <property type="entry name" value="Transpt-assoc_nodulatn_dom_bac"/>
</dbReference>
<dbReference type="InterPro" id="IPR051686">
    <property type="entry name" value="Lipoprotein_DolP"/>
</dbReference>
<accession>A0ABP7SB56</accession>
<dbReference type="Proteomes" id="UP001500567">
    <property type="component" value="Unassembled WGS sequence"/>
</dbReference>
<name>A0ABP7SB56_9BACT</name>
<dbReference type="PANTHER" id="PTHR34606">
    <property type="entry name" value="BON DOMAIN-CONTAINING PROTEIN"/>
    <property type="match status" value="1"/>
</dbReference>
<evidence type="ECO:0000313" key="2">
    <source>
        <dbReference type="EMBL" id="GAA4009347.1"/>
    </source>
</evidence>
<proteinExistence type="predicted"/>
<sequence length="214" mass="22698">MNPQPHPPPAVPAWTNDLTDAALTASIETLLVTKKGLNASLIAVSTHEGLVTLTGFTDNLLARERAGEIALAARGVRGVISTVAVRTGEVGDAEPEHDVAAALADDPATNDYQVYCTVAGGVVTLSGLVQSWAEKQLVLRGVRGVRALKTDHLTIRGGEILNPDEEITRQVRALLDWDSRVNGAREVNNHLLVLNTFPTAPRELLGAAAPQRLA</sequence>
<dbReference type="InterPro" id="IPR007055">
    <property type="entry name" value="BON_dom"/>
</dbReference>
<organism evidence="2 3">
    <name type="scientific">Hymenobacter fastidiosus</name>
    <dbReference type="NCBI Taxonomy" id="486264"/>
    <lineage>
        <taxon>Bacteria</taxon>
        <taxon>Pseudomonadati</taxon>
        <taxon>Bacteroidota</taxon>
        <taxon>Cytophagia</taxon>
        <taxon>Cytophagales</taxon>
        <taxon>Hymenobacteraceae</taxon>
        <taxon>Hymenobacter</taxon>
    </lineage>
</organism>
<dbReference type="SMART" id="SM00749">
    <property type="entry name" value="BON"/>
    <property type="match status" value="2"/>
</dbReference>
<evidence type="ECO:0000313" key="3">
    <source>
        <dbReference type="Proteomes" id="UP001500567"/>
    </source>
</evidence>
<dbReference type="Gene3D" id="3.30.1340.30">
    <property type="match status" value="2"/>
</dbReference>
<comment type="caution">
    <text evidence="2">The sequence shown here is derived from an EMBL/GenBank/DDBJ whole genome shotgun (WGS) entry which is preliminary data.</text>
</comment>